<reference evidence="10 11" key="1">
    <citation type="journal article" date="2023" name="BMC Biol.">
        <title>The compact genome of the sponge Oopsacas minuta (Hexactinellida) is lacking key metazoan core genes.</title>
        <authorList>
            <person name="Santini S."/>
            <person name="Schenkelaars Q."/>
            <person name="Jourda C."/>
            <person name="Duchesne M."/>
            <person name="Belahbib H."/>
            <person name="Rocher C."/>
            <person name="Selva M."/>
            <person name="Riesgo A."/>
            <person name="Vervoort M."/>
            <person name="Leys S.P."/>
            <person name="Kodjabachian L."/>
            <person name="Le Bivic A."/>
            <person name="Borchiellini C."/>
            <person name="Claverie J.M."/>
            <person name="Renard E."/>
        </authorList>
    </citation>
    <scope>NUCLEOTIDE SEQUENCE [LARGE SCALE GENOMIC DNA]</scope>
    <source>
        <strain evidence="10">SPO-2</strain>
    </source>
</reference>
<evidence type="ECO:0000256" key="5">
    <source>
        <dbReference type="ARBA" id="ARBA00023163"/>
    </source>
</evidence>
<evidence type="ECO:0000313" key="10">
    <source>
        <dbReference type="EMBL" id="KAI6657438.1"/>
    </source>
</evidence>
<dbReference type="GO" id="GO:0003727">
    <property type="term" value="F:single-stranded RNA binding"/>
    <property type="evidence" value="ECO:0007669"/>
    <property type="project" value="TreeGrafter"/>
</dbReference>
<evidence type="ECO:0000256" key="3">
    <source>
        <dbReference type="ARBA" id="ARBA00015928"/>
    </source>
</evidence>
<dbReference type="GO" id="GO:0031369">
    <property type="term" value="F:translation initiation factor binding"/>
    <property type="evidence" value="ECO:0007669"/>
    <property type="project" value="TreeGrafter"/>
</dbReference>
<keyword evidence="6" id="KW-0539">Nucleus</keyword>
<dbReference type="Pfam" id="PF03876">
    <property type="entry name" value="SHS2_Rpb7-N"/>
    <property type="match status" value="1"/>
</dbReference>
<dbReference type="InterPro" id="IPR045113">
    <property type="entry name" value="Rpb7-like"/>
</dbReference>
<dbReference type="PANTHER" id="PTHR12709:SF4">
    <property type="entry name" value="DNA-DIRECTED RNA POLYMERASE II SUBUNIT RPB7"/>
    <property type="match status" value="1"/>
</dbReference>
<proteinExistence type="inferred from homology"/>
<gene>
    <name evidence="10" type="ORF">LOD99_184</name>
</gene>
<dbReference type="Gene3D" id="3.30.1490.120">
    <property type="entry name" value="RNA polymerase Rpb7-like, N-terminal domain"/>
    <property type="match status" value="1"/>
</dbReference>
<dbReference type="InterPro" id="IPR012340">
    <property type="entry name" value="NA-bd_OB-fold"/>
</dbReference>
<dbReference type="InterPro" id="IPR003029">
    <property type="entry name" value="S1_domain"/>
</dbReference>
<dbReference type="InterPro" id="IPR005576">
    <property type="entry name" value="Rpb7-like_N"/>
</dbReference>
<protein>
    <recommendedName>
        <fullName evidence="3">DNA-directed RNA polymerase II subunit RPB7</fullName>
    </recommendedName>
    <alternativeName>
        <fullName evidence="7">DNA-directed RNA polymerase II subunit rpb7</fullName>
    </alternativeName>
</protein>
<dbReference type="Gene3D" id="2.40.50.140">
    <property type="entry name" value="Nucleic acid-binding proteins"/>
    <property type="match status" value="1"/>
</dbReference>
<dbReference type="GO" id="GO:0006367">
    <property type="term" value="P:transcription initiation at RNA polymerase II promoter"/>
    <property type="evidence" value="ECO:0007669"/>
    <property type="project" value="TreeGrafter"/>
</dbReference>
<name>A0AAV7K8H3_9METZ</name>
<evidence type="ECO:0000256" key="6">
    <source>
        <dbReference type="ARBA" id="ARBA00023242"/>
    </source>
</evidence>
<evidence type="ECO:0000256" key="7">
    <source>
        <dbReference type="ARBA" id="ARBA00073912"/>
    </source>
</evidence>
<dbReference type="Pfam" id="PF00575">
    <property type="entry name" value="S1"/>
    <property type="match status" value="1"/>
</dbReference>
<dbReference type="InterPro" id="IPR036898">
    <property type="entry name" value="RNA_pol_Rpb7-like_N_sf"/>
</dbReference>
<dbReference type="GO" id="GO:0000932">
    <property type="term" value="C:P-body"/>
    <property type="evidence" value="ECO:0007669"/>
    <property type="project" value="TreeGrafter"/>
</dbReference>
<dbReference type="AlphaFoldDB" id="A0AAV7K8H3"/>
<feature type="domain" description="RNA polymerase Rpb7-like N-terminal" evidence="9">
    <location>
        <begin position="11"/>
        <end position="65"/>
    </location>
</feature>
<dbReference type="CDD" id="cd04329">
    <property type="entry name" value="RNAP_II_Rpb7_N"/>
    <property type="match status" value="1"/>
</dbReference>
<dbReference type="Proteomes" id="UP001165289">
    <property type="component" value="Unassembled WGS sequence"/>
</dbReference>
<evidence type="ECO:0000259" key="8">
    <source>
        <dbReference type="Pfam" id="PF00575"/>
    </source>
</evidence>
<dbReference type="CDD" id="cd04462">
    <property type="entry name" value="S1_RNAPII_Rpb7"/>
    <property type="match status" value="1"/>
</dbReference>
<dbReference type="FunFam" id="2.40.50.140:FF:000043">
    <property type="entry name" value="DNA-directed RNA polymerase II subunit RPB7"/>
    <property type="match status" value="1"/>
</dbReference>
<feature type="domain" description="S1 motif" evidence="8">
    <location>
        <begin position="80"/>
        <end position="155"/>
    </location>
</feature>
<keyword evidence="4 10" id="KW-0240">DNA-directed RNA polymerase</keyword>
<comment type="caution">
    <text evidence="10">The sequence shown here is derived from an EMBL/GenBank/DDBJ whole genome shotgun (WGS) entry which is preliminary data.</text>
</comment>
<evidence type="ECO:0000259" key="9">
    <source>
        <dbReference type="Pfam" id="PF03876"/>
    </source>
</evidence>
<evidence type="ECO:0000256" key="4">
    <source>
        <dbReference type="ARBA" id="ARBA00022478"/>
    </source>
</evidence>
<dbReference type="SUPFAM" id="SSF88798">
    <property type="entry name" value="N-terminal, heterodimerisation domain of RBP7 (RpoE)"/>
    <property type="match status" value="1"/>
</dbReference>
<evidence type="ECO:0000256" key="1">
    <source>
        <dbReference type="ARBA" id="ARBA00004123"/>
    </source>
</evidence>
<accession>A0AAV7K8H3</accession>
<dbReference type="GO" id="GO:0045948">
    <property type="term" value="P:positive regulation of translational initiation"/>
    <property type="evidence" value="ECO:0007669"/>
    <property type="project" value="TreeGrafter"/>
</dbReference>
<dbReference type="PANTHER" id="PTHR12709">
    <property type="entry name" value="DNA-DIRECTED RNA POLYMERASE II, III"/>
    <property type="match status" value="1"/>
</dbReference>
<dbReference type="GO" id="GO:0003697">
    <property type="term" value="F:single-stranded DNA binding"/>
    <property type="evidence" value="ECO:0007669"/>
    <property type="project" value="TreeGrafter"/>
</dbReference>
<evidence type="ECO:0000256" key="2">
    <source>
        <dbReference type="ARBA" id="ARBA00009307"/>
    </source>
</evidence>
<comment type="similarity">
    <text evidence="2">Belongs to the eukaryotic RPB7/RPC8 RNA polymerase subunit family.</text>
</comment>
<dbReference type="GO" id="GO:0005665">
    <property type="term" value="C:RNA polymerase II, core complex"/>
    <property type="evidence" value="ECO:0007669"/>
    <property type="project" value="TreeGrafter"/>
</dbReference>
<keyword evidence="11" id="KW-1185">Reference proteome</keyword>
<dbReference type="FunFam" id="3.30.1490.120:FF:000001">
    <property type="entry name" value="DNA-directed RNA polymerase II subunit RPB7"/>
    <property type="match status" value="1"/>
</dbReference>
<organism evidence="10 11">
    <name type="scientific">Oopsacas minuta</name>
    <dbReference type="NCBI Taxonomy" id="111878"/>
    <lineage>
        <taxon>Eukaryota</taxon>
        <taxon>Metazoa</taxon>
        <taxon>Porifera</taxon>
        <taxon>Hexactinellida</taxon>
        <taxon>Hexasterophora</taxon>
        <taxon>Lyssacinosida</taxon>
        <taxon>Leucopsacidae</taxon>
        <taxon>Oopsacas</taxon>
    </lineage>
</organism>
<dbReference type="EMBL" id="JAKMXF010000111">
    <property type="protein sequence ID" value="KAI6657438.1"/>
    <property type="molecule type" value="Genomic_DNA"/>
</dbReference>
<sequence>MFYKIILDHEILLHPKYFGPDIKEVMRKKLYSEVEGSCSGKYGFVIAVTRIFDNQEPGLLQPGRGFVVFKLKYEAVVFRPIKGEVLEAIVTQVNKVGLFTQIGPLNCFVSKHCIPTEVKFDQNTNPPCYRNDDGDTTIQEGSCIRLRIVGTRVNAMDIFAIGSLMEDYLGGIS</sequence>
<keyword evidence="5" id="KW-0804">Transcription</keyword>
<evidence type="ECO:0000313" key="11">
    <source>
        <dbReference type="Proteomes" id="UP001165289"/>
    </source>
</evidence>
<dbReference type="GO" id="GO:0060213">
    <property type="term" value="P:positive regulation of nuclear-transcribed mRNA poly(A) tail shortening"/>
    <property type="evidence" value="ECO:0007669"/>
    <property type="project" value="TreeGrafter"/>
</dbReference>
<comment type="subcellular location">
    <subcellularLocation>
        <location evidence="1">Nucleus</location>
    </subcellularLocation>
</comment>
<dbReference type="SUPFAM" id="SSF50249">
    <property type="entry name" value="Nucleic acid-binding proteins"/>
    <property type="match status" value="1"/>
</dbReference>